<sequence>MLAAAAAVVLLAGCDGSGGEADPSPSASAGDGSSDVSSDATTAPTTDAPISQDEAVACPAGVVELDPELPDEVPEGATSVRLCAGGDDEVTPPTDALVTEVAAVVAKVNDQPVVTRGCADRRLPTYQLAFGYPDGSTFVVAGRFTGCAEVLVGSGRRAKAGPPLRTFVDSLVAQRATAAPPDRAIDPADLDCAQQREEHTWPLADPTGLIAAVMCVGDPDSPQGARRTEIRAGELETVLASIRTDSGPPRATFGCGAFNPQEPWIVGTNVWGDPITMTQECLDFMMTEERAWKPRGKAAKLVNRLIDRAR</sequence>
<organism evidence="2 3">
    <name type="scientific">Nocardioides immobilis</name>
    <dbReference type="NCBI Taxonomy" id="2049295"/>
    <lineage>
        <taxon>Bacteria</taxon>
        <taxon>Bacillati</taxon>
        <taxon>Actinomycetota</taxon>
        <taxon>Actinomycetes</taxon>
        <taxon>Propionibacteriales</taxon>
        <taxon>Nocardioidaceae</taxon>
        <taxon>Nocardioides</taxon>
    </lineage>
</organism>
<evidence type="ECO:0000313" key="2">
    <source>
        <dbReference type="EMBL" id="RHW28876.1"/>
    </source>
</evidence>
<dbReference type="AlphaFoldDB" id="A0A417Y8U4"/>
<comment type="caution">
    <text evidence="2">The sequence shown here is derived from an EMBL/GenBank/DDBJ whole genome shotgun (WGS) entry which is preliminary data.</text>
</comment>
<dbReference type="EMBL" id="QXGH01000009">
    <property type="protein sequence ID" value="RHW28876.1"/>
    <property type="molecule type" value="Genomic_DNA"/>
</dbReference>
<reference evidence="2 3" key="1">
    <citation type="submission" date="2018-09" db="EMBL/GenBank/DDBJ databases">
        <title>Genome sequencing of Nocardioides immobilis CCTCC AB 2017083 for comparison to Nocardioides silvaticus.</title>
        <authorList>
            <person name="Li C."/>
            <person name="Wang G."/>
        </authorList>
    </citation>
    <scope>NUCLEOTIDE SEQUENCE [LARGE SCALE GENOMIC DNA]</scope>
    <source>
        <strain evidence="2 3">CCTCC AB 2017083</strain>
    </source>
</reference>
<name>A0A417Y8U4_9ACTN</name>
<proteinExistence type="predicted"/>
<accession>A0A417Y8U4</accession>
<feature type="compositionally biased region" description="Low complexity" evidence="1">
    <location>
        <begin position="20"/>
        <end position="49"/>
    </location>
</feature>
<evidence type="ECO:0000256" key="1">
    <source>
        <dbReference type="SAM" id="MobiDB-lite"/>
    </source>
</evidence>
<evidence type="ECO:0000313" key="3">
    <source>
        <dbReference type="Proteomes" id="UP000283644"/>
    </source>
</evidence>
<keyword evidence="3" id="KW-1185">Reference proteome</keyword>
<protein>
    <submittedName>
        <fullName evidence="2">Uncharacterized protein</fullName>
    </submittedName>
</protein>
<feature type="region of interest" description="Disordered" evidence="1">
    <location>
        <begin position="16"/>
        <end position="53"/>
    </location>
</feature>
<gene>
    <name evidence="2" type="ORF">D0Z08_03270</name>
</gene>
<dbReference type="Proteomes" id="UP000283644">
    <property type="component" value="Unassembled WGS sequence"/>
</dbReference>